<evidence type="ECO:0000259" key="6">
    <source>
        <dbReference type="Pfam" id="PF13382"/>
    </source>
</evidence>
<evidence type="ECO:0000259" key="5">
    <source>
        <dbReference type="Pfam" id="PF01979"/>
    </source>
</evidence>
<evidence type="ECO:0000256" key="3">
    <source>
        <dbReference type="ARBA" id="ARBA00022801"/>
    </source>
</evidence>
<dbReference type="GO" id="GO:0000034">
    <property type="term" value="F:adenine deaminase activity"/>
    <property type="evidence" value="ECO:0007669"/>
    <property type="project" value="UniProtKB-EC"/>
</dbReference>
<keyword evidence="8" id="KW-1185">Reference proteome</keyword>
<sequence>MMLQNSGVLSRIIDVASGRADPDLLLTGGRVLNVYTGRLEEVDVAIAAGRIAYVGSLEEAKIGPGDRTRIVDVTDRVLVPGYIEPHAHPFQLYHPVTLTEKVLPLGTTVLICDNLFLFSRMATEEFLSLADDLARLPVHLFWWARFDSQATLPNEDELFSHERVRDLLSHPRVLQGGELTAWPSLLAGDERMVRWIEELRGLGKRVEGHAPGSSYKTLARLAAAGVTGDHEPITPEEVWDRLRLGYMTTLRHSSLRPDLPILLEGLLKKDNVPWHRLMMTTDGPTPAYLRHGFVDYLIKTALEAGCDPVEAYRMVTINPAVYYRLDEHLGGIAPGRVADINVLSGLDQPTPVQVIAGGRIVAEEGKLLIPLPRMDWSRYGELVTSFSWRADADHFALSLPSGGSYPVIQLLNPVITRVTEESLPVRGGRVQLSPEDDRLLAHLVDRDGAWITRGVLRGFGRGIDGLASTYNGSGDLLVLGQRPDAMAQAANRALEQGGGIVWIQGDEERFNLPLPIGGGMSERPVDELIFLTEQLTRELKAFGHPFYDPIYTFLFLSSTHLPQVRLTARGLLRIKDGRVLVPAERLK</sequence>
<dbReference type="Pfam" id="PF13382">
    <property type="entry name" value="Adenine_deam_C"/>
    <property type="match status" value="1"/>
</dbReference>
<protein>
    <recommendedName>
        <fullName evidence="2">adenine deaminase</fullName>
        <ecNumber evidence="2">3.5.4.2</ecNumber>
    </recommendedName>
</protein>
<evidence type="ECO:0000256" key="4">
    <source>
        <dbReference type="ARBA" id="ARBA00047720"/>
    </source>
</evidence>
<organism evidence="7 8">
    <name type="scientific">Planifilum fimeticola</name>
    <dbReference type="NCBI Taxonomy" id="201975"/>
    <lineage>
        <taxon>Bacteria</taxon>
        <taxon>Bacillati</taxon>
        <taxon>Bacillota</taxon>
        <taxon>Bacilli</taxon>
        <taxon>Bacillales</taxon>
        <taxon>Thermoactinomycetaceae</taxon>
        <taxon>Planifilum</taxon>
    </lineage>
</organism>
<dbReference type="SUPFAM" id="SSF51556">
    <property type="entry name" value="Metallo-dependent hydrolases"/>
    <property type="match status" value="1"/>
</dbReference>
<keyword evidence="3" id="KW-0378">Hydrolase</keyword>
<evidence type="ECO:0000313" key="8">
    <source>
        <dbReference type="Proteomes" id="UP000237797"/>
    </source>
</evidence>
<reference evidence="7 8" key="1">
    <citation type="submission" date="2018-03" db="EMBL/GenBank/DDBJ databases">
        <title>Genomic Encyclopedia of Archaeal and Bacterial Type Strains, Phase II (KMG-II): from individual species to whole genera.</title>
        <authorList>
            <person name="Goeker M."/>
        </authorList>
    </citation>
    <scope>NUCLEOTIDE SEQUENCE [LARGE SCALE GENOMIC DNA]</scope>
    <source>
        <strain evidence="7 8">DSM 44946</strain>
    </source>
</reference>
<dbReference type="SUPFAM" id="SSF51338">
    <property type="entry name" value="Composite domain of metallo-dependent hydrolases"/>
    <property type="match status" value="1"/>
</dbReference>
<comment type="catalytic activity">
    <reaction evidence="4">
        <text>adenine + H2O + H(+) = hypoxanthine + NH4(+)</text>
        <dbReference type="Rhea" id="RHEA:23688"/>
        <dbReference type="ChEBI" id="CHEBI:15377"/>
        <dbReference type="ChEBI" id="CHEBI:15378"/>
        <dbReference type="ChEBI" id="CHEBI:16708"/>
        <dbReference type="ChEBI" id="CHEBI:17368"/>
        <dbReference type="ChEBI" id="CHEBI:28938"/>
        <dbReference type="EC" id="3.5.4.2"/>
    </reaction>
</comment>
<evidence type="ECO:0000256" key="2">
    <source>
        <dbReference type="ARBA" id="ARBA00012782"/>
    </source>
</evidence>
<dbReference type="Pfam" id="PF01979">
    <property type="entry name" value="Amidohydro_1"/>
    <property type="match status" value="1"/>
</dbReference>
<comment type="caution">
    <text evidence="7">The sequence shown here is derived from an EMBL/GenBank/DDBJ whole genome shotgun (WGS) entry which is preliminary data.</text>
</comment>
<evidence type="ECO:0000313" key="7">
    <source>
        <dbReference type="EMBL" id="PRX38955.1"/>
    </source>
</evidence>
<dbReference type="Gene3D" id="2.30.40.10">
    <property type="entry name" value="Urease, subunit C, domain 1"/>
    <property type="match status" value="1"/>
</dbReference>
<comment type="similarity">
    <text evidence="1">Belongs to the metallo-dependent hydrolases superfamily. Adenine deaminase family.</text>
</comment>
<dbReference type="RefSeq" id="WP_170070570.1">
    <property type="nucleotide sequence ID" value="NZ_PVNE01000032.1"/>
</dbReference>
<dbReference type="EMBL" id="PVNE01000032">
    <property type="protein sequence ID" value="PRX38955.1"/>
    <property type="molecule type" value="Genomic_DNA"/>
</dbReference>
<dbReference type="InterPro" id="IPR032466">
    <property type="entry name" value="Metal_Hydrolase"/>
</dbReference>
<accession>A0A2T0LAU3</accession>
<dbReference type="PANTHER" id="PTHR11113">
    <property type="entry name" value="N-ACETYLGLUCOSAMINE-6-PHOSPHATE DEACETYLASE"/>
    <property type="match status" value="1"/>
</dbReference>
<dbReference type="InterPro" id="IPR011059">
    <property type="entry name" value="Metal-dep_hydrolase_composite"/>
</dbReference>
<dbReference type="PANTHER" id="PTHR11113:SF6">
    <property type="entry name" value="ADENINE DEAMINASE YERA-RELATED"/>
    <property type="match status" value="1"/>
</dbReference>
<dbReference type="InterPro" id="IPR026912">
    <property type="entry name" value="Adenine_deam_C"/>
</dbReference>
<feature type="domain" description="Adenine deaminase C-terminal" evidence="6">
    <location>
        <begin position="414"/>
        <end position="575"/>
    </location>
</feature>
<dbReference type="Proteomes" id="UP000237797">
    <property type="component" value="Unassembled WGS sequence"/>
</dbReference>
<dbReference type="EC" id="3.5.4.2" evidence="2"/>
<name>A0A2T0LAU3_9BACL</name>
<gene>
    <name evidence="7" type="ORF">CLV97_1327</name>
</gene>
<feature type="domain" description="Amidohydrolase-related" evidence="5">
    <location>
        <begin position="77"/>
        <end position="361"/>
    </location>
</feature>
<dbReference type="Gene3D" id="3.20.20.140">
    <property type="entry name" value="Metal-dependent hydrolases"/>
    <property type="match status" value="1"/>
</dbReference>
<dbReference type="AlphaFoldDB" id="A0A2T0LAU3"/>
<evidence type="ECO:0000256" key="1">
    <source>
        <dbReference type="ARBA" id="ARBA00006773"/>
    </source>
</evidence>
<proteinExistence type="inferred from homology"/>
<dbReference type="InterPro" id="IPR006680">
    <property type="entry name" value="Amidohydro-rel"/>
</dbReference>